<evidence type="ECO:0000313" key="1">
    <source>
        <dbReference type="EMBL" id="PCC83122.1"/>
    </source>
</evidence>
<comment type="caution">
    <text evidence="1">The sequence shown here is derived from an EMBL/GenBank/DDBJ whole genome shotgun (WGS) entry which is preliminary data.</text>
</comment>
<sequence>MNNNTERLAREWAEKIKAIPRADRRTDVTAAMEYILANTTPPTMADVEWDFDKHYLAGAVDLDGNEVAMVGVRDGLIRVFDVADINRYYAPVLENPNHLTPNGKRYEIREISKPEHPETLTTVEDYENAPSGTIVASNICPPYMKYELDSWTDNFGTTVSDEELVGGPTTVLRWGWYA</sequence>
<evidence type="ECO:0000313" key="2">
    <source>
        <dbReference type="Proteomes" id="UP000218690"/>
    </source>
</evidence>
<gene>
    <name evidence="1" type="ORF">COM45_04825</name>
</gene>
<dbReference type="Proteomes" id="UP000218690">
    <property type="component" value="Unassembled WGS sequence"/>
</dbReference>
<name>A0A2A4AKU8_9CORY</name>
<proteinExistence type="predicted"/>
<organism evidence="1 2">
    <name type="scientific">Corynebacterium accolens</name>
    <dbReference type="NCBI Taxonomy" id="38284"/>
    <lineage>
        <taxon>Bacteria</taxon>
        <taxon>Bacillati</taxon>
        <taxon>Actinomycetota</taxon>
        <taxon>Actinomycetes</taxon>
        <taxon>Mycobacteriales</taxon>
        <taxon>Corynebacteriaceae</taxon>
        <taxon>Corynebacterium</taxon>
    </lineage>
</organism>
<protein>
    <submittedName>
        <fullName evidence="1">Uncharacterized protein</fullName>
    </submittedName>
</protein>
<accession>A0A2A4AKU8</accession>
<reference evidence="1 2" key="1">
    <citation type="submission" date="2017-09" db="EMBL/GenBank/DDBJ databases">
        <title>Draft Genome Sequence of Corynebacterium accolens AH4003.</title>
        <authorList>
            <person name="Chen Y."/>
            <person name="Oosthuysen W.F."/>
            <person name="Kelley S."/>
            <person name="Horswill A."/>
        </authorList>
    </citation>
    <scope>NUCLEOTIDE SEQUENCE [LARGE SCALE GENOMIC DNA]</scope>
    <source>
        <strain evidence="1 2">AH4003</strain>
    </source>
</reference>
<dbReference type="EMBL" id="NWBP01000016">
    <property type="protein sequence ID" value="PCC83122.1"/>
    <property type="molecule type" value="Genomic_DNA"/>
</dbReference>
<dbReference type="AlphaFoldDB" id="A0A2A4AKU8"/>